<dbReference type="Proteomes" id="UP000460718">
    <property type="component" value="Unassembled WGS sequence"/>
</dbReference>
<name>A0A6A3ZUT1_9STRA</name>
<evidence type="ECO:0000313" key="18">
    <source>
        <dbReference type="Proteomes" id="UP000476176"/>
    </source>
</evidence>
<dbReference type="OrthoDB" id="122038at2759"/>
<evidence type="ECO:0000313" key="1">
    <source>
        <dbReference type="EMBL" id="KAE8934224.1"/>
    </source>
</evidence>
<evidence type="ECO:0000313" key="17">
    <source>
        <dbReference type="Proteomes" id="UP000460718"/>
    </source>
</evidence>
<dbReference type="EMBL" id="QXGB01000848">
    <property type="protein sequence ID" value="KAE9202871.1"/>
    <property type="molecule type" value="Genomic_DNA"/>
</dbReference>
<evidence type="ECO:0000313" key="2">
    <source>
        <dbReference type="EMBL" id="KAE9021806.1"/>
    </source>
</evidence>
<gene>
    <name evidence="9" type="ORF">PF001_g13877</name>
    <name evidence="8" type="ORF">PF002_g9030</name>
    <name evidence="7" type="ORF">PF004_g13553</name>
    <name evidence="6" type="ORF">PF005_g14407</name>
    <name evidence="5" type="ORF">PF006_g6467</name>
    <name evidence="4" type="ORF">PF007_g6745</name>
    <name evidence="10" type="ORF">PF008_g12567</name>
    <name evidence="1" type="ORF">PF009_g15792</name>
    <name evidence="3" type="ORF">PF010_g14083</name>
    <name evidence="2" type="ORF">PF011_g4770</name>
</gene>
<evidence type="ECO:0000313" key="6">
    <source>
        <dbReference type="EMBL" id="KAE9202871.1"/>
    </source>
</evidence>
<protein>
    <recommendedName>
        <fullName evidence="21">Calmodulin</fullName>
    </recommendedName>
</protein>
<dbReference type="Proteomes" id="UP000437068">
    <property type="component" value="Unassembled WGS sequence"/>
</dbReference>
<evidence type="ECO:0000313" key="19">
    <source>
        <dbReference type="Proteomes" id="UP000486351"/>
    </source>
</evidence>
<evidence type="ECO:0000313" key="11">
    <source>
        <dbReference type="Proteomes" id="UP000429523"/>
    </source>
</evidence>
<reference evidence="11 12" key="1">
    <citation type="submission" date="2018-08" db="EMBL/GenBank/DDBJ databases">
        <title>Genomic investigation of the strawberry pathogen Phytophthora fragariae indicates pathogenicity is determined by transcriptional variation in three key races.</title>
        <authorList>
            <person name="Adams T.M."/>
            <person name="Armitage A.D."/>
            <person name="Sobczyk M.K."/>
            <person name="Bates H.J."/>
            <person name="Dunwell J.M."/>
            <person name="Nellist C.F."/>
            <person name="Harrison R.J."/>
        </authorList>
    </citation>
    <scope>NUCLEOTIDE SEQUENCE [LARGE SCALE GENOMIC DNA]</scope>
    <source>
        <strain evidence="9 13">A4</strain>
        <strain evidence="8 14">BC-1</strain>
        <strain evidence="7 18">BC-23</strain>
        <strain evidence="6 12">NOV-27</strain>
        <strain evidence="5 15">NOV-5</strain>
        <strain evidence="4 16">NOV-71</strain>
        <strain evidence="10 19">NOV-77</strain>
        <strain evidence="1 11">NOV-9</strain>
        <strain evidence="3 20">ONT-3</strain>
        <strain evidence="2 17">SCRP245</strain>
    </source>
</reference>
<keyword evidence="12" id="KW-1185">Reference proteome</keyword>
<evidence type="ECO:0000313" key="20">
    <source>
        <dbReference type="Proteomes" id="UP000488956"/>
    </source>
</evidence>
<evidence type="ECO:0000313" key="7">
    <source>
        <dbReference type="EMBL" id="KAE9219621.1"/>
    </source>
</evidence>
<dbReference type="Gene3D" id="1.10.238.10">
    <property type="entry name" value="EF-hand"/>
    <property type="match status" value="1"/>
</dbReference>
<dbReference type="AlphaFoldDB" id="A0A6A3ZUT1"/>
<evidence type="ECO:0000313" key="3">
    <source>
        <dbReference type="EMBL" id="KAE9102487.1"/>
    </source>
</evidence>
<evidence type="ECO:0008006" key="21">
    <source>
        <dbReference type="Google" id="ProtNLM"/>
    </source>
</evidence>
<dbReference type="InterPro" id="IPR011992">
    <property type="entry name" value="EF-hand-dom_pair"/>
</dbReference>
<dbReference type="EMBL" id="QXGE01000837">
    <property type="protein sequence ID" value="KAE9302737.1"/>
    <property type="molecule type" value="Genomic_DNA"/>
</dbReference>
<evidence type="ECO:0000313" key="4">
    <source>
        <dbReference type="EMBL" id="KAE9124394.1"/>
    </source>
</evidence>
<dbReference type="Proteomes" id="UP000476176">
    <property type="component" value="Unassembled WGS sequence"/>
</dbReference>
<evidence type="ECO:0000313" key="12">
    <source>
        <dbReference type="Proteomes" id="UP000433483"/>
    </source>
</evidence>
<dbReference type="Proteomes" id="UP000441208">
    <property type="component" value="Unassembled WGS sequence"/>
</dbReference>
<organism evidence="8 14">
    <name type="scientific">Phytophthora fragariae</name>
    <dbReference type="NCBI Taxonomy" id="53985"/>
    <lineage>
        <taxon>Eukaryota</taxon>
        <taxon>Sar</taxon>
        <taxon>Stramenopiles</taxon>
        <taxon>Oomycota</taxon>
        <taxon>Peronosporomycetes</taxon>
        <taxon>Peronosporales</taxon>
        <taxon>Peronosporaceae</taxon>
        <taxon>Phytophthora</taxon>
    </lineage>
</organism>
<dbReference type="Proteomes" id="UP000429523">
    <property type="component" value="Unassembled WGS sequence"/>
</dbReference>
<evidence type="ECO:0000313" key="15">
    <source>
        <dbReference type="Proteomes" id="UP000440732"/>
    </source>
</evidence>
<dbReference type="Proteomes" id="UP000440732">
    <property type="component" value="Unassembled WGS sequence"/>
</dbReference>
<dbReference type="EMBL" id="QXFY01000710">
    <property type="protein sequence ID" value="KAE9337372.1"/>
    <property type="molecule type" value="Genomic_DNA"/>
</dbReference>
<proteinExistence type="predicted"/>
<evidence type="ECO:0000313" key="8">
    <source>
        <dbReference type="EMBL" id="KAE9241891.1"/>
    </source>
</evidence>
<evidence type="ECO:0000313" key="9">
    <source>
        <dbReference type="EMBL" id="KAE9302737.1"/>
    </source>
</evidence>
<dbReference type="Proteomes" id="UP000486351">
    <property type="component" value="Unassembled WGS sequence"/>
</dbReference>
<dbReference type="EMBL" id="QXGF01000929">
    <property type="protein sequence ID" value="KAE8934224.1"/>
    <property type="molecule type" value="Genomic_DNA"/>
</dbReference>
<dbReference type="Proteomes" id="UP000440367">
    <property type="component" value="Unassembled WGS sequence"/>
</dbReference>
<accession>A0A6A3ZUT1</accession>
<dbReference type="EMBL" id="QXGC01000828">
    <property type="protein sequence ID" value="KAE9219621.1"/>
    <property type="molecule type" value="Genomic_DNA"/>
</dbReference>
<dbReference type="EMBL" id="QXGA01000261">
    <property type="protein sequence ID" value="KAE9149005.1"/>
    <property type="molecule type" value="Genomic_DNA"/>
</dbReference>
<dbReference type="EMBL" id="QXFX01000855">
    <property type="protein sequence ID" value="KAE9102487.1"/>
    <property type="molecule type" value="Genomic_DNA"/>
</dbReference>
<sequence>MNQFILFYGSWVDRLCIVICSCLEYWRWIEEAVCLVTRRSMTTVLQRIKDQRLTAAQECESRVVFELATEGSEVMTTKQLKLCLRALSFNVTKGEAQTLVYEFDYADTDAIDLADFQKIFLSKVLERSERERLDQAFGAISSDNGDKVSIREVSSALHATSFLVLTAEDNDGDPPGDTVIDGAELRHQIGLQYYDEEDFESVRELLDNKEDPSVSKAALAAFLRVRVHV</sequence>
<dbReference type="EMBL" id="QXGD01000363">
    <property type="protein sequence ID" value="KAE9241891.1"/>
    <property type="molecule type" value="Genomic_DNA"/>
</dbReference>
<evidence type="ECO:0000313" key="16">
    <source>
        <dbReference type="Proteomes" id="UP000441208"/>
    </source>
</evidence>
<dbReference type="EMBL" id="QXFZ01000257">
    <property type="protein sequence ID" value="KAE9124394.1"/>
    <property type="molecule type" value="Genomic_DNA"/>
</dbReference>
<dbReference type="EMBL" id="QXFW01000176">
    <property type="protein sequence ID" value="KAE9021806.1"/>
    <property type="molecule type" value="Genomic_DNA"/>
</dbReference>
<evidence type="ECO:0000313" key="10">
    <source>
        <dbReference type="EMBL" id="KAE9337372.1"/>
    </source>
</evidence>
<evidence type="ECO:0000313" key="5">
    <source>
        <dbReference type="EMBL" id="KAE9149005.1"/>
    </source>
</evidence>
<evidence type="ECO:0000313" key="14">
    <source>
        <dbReference type="Proteomes" id="UP000440367"/>
    </source>
</evidence>
<dbReference type="Proteomes" id="UP000488956">
    <property type="component" value="Unassembled WGS sequence"/>
</dbReference>
<evidence type="ECO:0000313" key="13">
    <source>
        <dbReference type="Proteomes" id="UP000437068"/>
    </source>
</evidence>
<comment type="caution">
    <text evidence="8">The sequence shown here is derived from an EMBL/GenBank/DDBJ whole genome shotgun (WGS) entry which is preliminary data.</text>
</comment>
<dbReference type="Proteomes" id="UP000433483">
    <property type="component" value="Unassembled WGS sequence"/>
</dbReference>
<dbReference type="SUPFAM" id="SSF47473">
    <property type="entry name" value="EF-hand"/>
    <property type="match status" value="1"/>
</dbReference>